<dbReference type="AlphaFoldDB" id="A0A367V8M7"/>
<proteinExistence type="predicted"/>
<feature type="domain" description="Methyltransferase" evidence="4">
    <location>
        <begin position="50"/>
        <end position="119"/>
    </location>
</feature>
<dbReference type="GO" id="GO:0032259">
    <property type="term" value="P:methylation"/>
    <property type="evidence" value="ECO:0007669"/>
    <property type="project" value="UniProtKB-KW"/>
</dbReference>
<dbReference type="GO" id="GO:0016279">
    <property type="term" value="F:protein-lysine N-methyltransferase activity"/>
    <property type="evidence" value="ECO:0007669"/>
    <property type="project" value="InterPro"/>
</dbReference>
<evidence type="ECO:0000256" key="1">
    <source>
        <dbReference type="ARBA" id="ARBA00022603"/>
    </source>
</evidence>
<organism evidence="5 6">
    <name type="scientific">Thalassospira profundimaris</name>
    <dbReference type="NCBI Taxonomy" id="502049"/>
    <lineage>
        <taxon>Bacteria</taxon>
        <taxon>Pseudomonadati</taxon>
        <taxon>Pseudomonadota</taxon>
        <taxon>Alphaproteobacteria</taxon>
        <taxon>Rhodospirillales</taxon>
        <taxon>Thalassospiraceae</taxon>
        <taxon>Thalassospira</taxon>
    </lineage>
</organism>
<dbReference type="PANTHER" id="PTHR13610:SF9">
    <property type="entry name" value="FI06469P"/>
    <property type="match status" value="1"/>
</dbReference>
<dbReference type="Proteomes" id="UP000253061">
    <property type="component" value="Unassembled WGS sequence"/>
</dbReference>
<evidence type="ECO:0000313" key="5">
    <source>
        <dbReference type="EMBL" id="RCK21503.1"/>
    </source>
</evidence>
<protein>
    <recommendedName>
        <fullName evidence="4">Methyltransferase domain-containing protein</fullName>
    </recommendedName>
</protein>
<gene>
    <name evidence="5" type="ORF">TH6_12920</name>
</gene>
<reference evidence="5 6" key="1">
    <citation type="submission" date="2014-07" db="EMBL/GenBank/DDBJ databases">
        <title>Draft genome sequence of Thalassospira profundimaris R8-17.</title>
        <authorList>
            <person name="Lai Q."/>
            <person name="Shao Z."/>
        </authorList>
    </citation>
    <scope>NUCLEOTIDE SEQUENCE [LARGE SCALE GENOMIC DNA]</scope>
    <source>
        <strain evidence="5 6">R8-17</strain>
    </source>
</reference>
<dbReference type="InterPro" id="IPR029063">
    <property type="entry name" value="SAM-dependent_MTases_sf"/>
</dbReference>
<evidence type="ECO:0000256" key="3">
    <source>
        <dbReference type="ARBA" id="ARBA00022691"/>
    </source>
</evidence>
<dbReference type="EMBL" id="JPWB01000005">
    <property type="protein sequence ID" value="RCK21503.1"/>
    <property type="molecule type" value="Genomic_DNA"/>
</dbReference>
<dbReference type="InterPro" id="IPR041698">
    <property type="entry name" value="Methyltransf_25"/>
</dbReference>
<keyword evidence="2" id="KW-0808">Transferase</keyword>
<dbReference type="PANTHER" id="PTHR13610">
    <property type="entry name" value="METHYLTRANSFERASE DOMAIN-CONTAINING PROTEIN"/>
    <property type="match status" value="1"/>
</dbReference>
<dbReference type="CDD" id="cd02440">
    <property type="entry name" value="AdoMet_MTases"/>
    <property type="match status" value="1"/>
</dbReference>
<name>A0A367V8M7_9PROT</name>
<dbReference type="SUPFAM" id="SSF53335">
    <property type="entry name" value="S-adenosyl-L-methionine-dependent methyltransferases"/>
    <property type="match status" value="1"/>
</dbReference>
<evidence type="ECO:0000259" key="4">
    <source>
        <dbReference type="Pfam" id="PF13649"/>
    </source>
</evidence>
<comment type="caution">
    <text evidence="5">The sequence shown here is derived from an EMBL/GenBank/DDBJ whole genome shotgun (WGS) entry which is preliminary data.</text>
</comment>
<accession>A0A367V8M7</accession>
<sequence length="181" mass="19549">MTDLSVLALVGVILALILVYAIRLRAVPMPTSAKAANEIIAYIPNDTRAVTDFGSGWGDMALAIARARPDIKVTGIELSPIPYAISRMRSILAATPNLDFIRADYRSLDRDPGDVVVCFVDPRAMEDIGDVLSQRMASGGIVLSRAFAIPGWQAFGEVPMKTGNDRLYLYRIGSHKSGIVA</sequence>
<keyword evidence="1" id="KW-0489">Methyltransferase</keyword>
<dbReference type="RefSeq" id="WP_062955583.1">
    <property type="nucleotide sequence ID" value="NZ_JPWB01000005.1"/>
</dbReference>
<dbReference type="Gene3D" id="3.40.50.150">
    <property type="entry name" value="Vaccinia Virus protein VP39"/>
    <property type="match status" value="1"/>
</dbReference>
<dbReference type="InterPro" id="IPR026170">
    <property type="entry name" value="FAM173A/B"/>
</dbReference>
<keyword evidence="3" id="KW-0949">S-adenosyl-L-methionine</keyword>
<evidence type="ECO:0000313" key="6">
    <source>
        <dbReference type="Proteomes" id="UP000253061"/>
    </source>
</evidence>
<dbReference type="Pfam" id="PF13649">
    <property type="entry name" value="Methyltransf_25"/>
    <property type="match status" value="1"/>
</dbReference>
<evidence type="ECO:0000256" key="2">
    <source>
        <dbReference type="ARBA" id="ARBA00022679"/>
    </source>
</evidence>